<dbReference type="EMBL" id="VSDQ01000679">
    <property type="protein sequence ID" value="TYA74067.1"/>
    <property type="molecule type" value="Genomic_DNA"/>
</dbReference>
<dbReference type="Proteomes" id="UP000323930">
    <property type="component" value="Unassembled WGS sequence"/>
</dbReference>
<dbReference type="PANTHER" id="PTHR43283:SF7">
    <property type="entry name" value="BETA-LACTAMASE-RELATED DOMAIN-CONTAINING PROTEIN"/>
    <property type="match status" value="1"/>
</dbReference>
<dbReference type="Gene3D" id="3.40.710.10">
    <property type="entry name" value="DD-peptidase/beta-lactamase superfamily"/>
    <property type="match status" value="1"/>
</dbReference>
<proteinExistence type="predicted"/>
<dbReference type="AlphaFoldDB" id="A0A5D0HV93"/>
<sequence length="383" mass="43705">MKFLKRLIKWLVILFGLLVIVLYATDTDYLLKAVRTIYLTGHTTAYLEDYKKFDNQEIANSTPQPWPNHKDYNSVKETEALNQINEANGTIAYVIIKNDSIWFENYYDGFNENSQSNSFSMAKSYVSGLMGKAIEEGYIKSLDQPVSDFLPTFNEGLAAKMTVGHLSSMASGTTWDERYYSPLSIVTRAYFDDDLEKVMLGLTMETEPGKSFKYSSGDTQMLAMVIEKATGKKIYDYLTESFWKPLGCENPTLWQVDSKDHDLVKAYCCIASNAKDFARFGKLYKDHGKWNGKQVLDSTFIAKSLKPVYPDGEMYGYGWWLKTIGDKDFFMMRGHLGQYVIVEPNDNVIIVRLGHSKGNNNKVGQFTSDIDTYIQEAYKMLAE</sequence>
<dbReference type="PANTHER" id="PTHR43283">
    <property type="entry name" value="BETA-LACTAMASE-RELATED"/>
    <property type="match status" value="1"/>
</dbReference>
<reference evidence="2 3" key="1">
    <citation type="submission" date="2019-08" db="EMBL/GenBank/DDBJ databases">
        <title>Seonamhaeicola sediminis sp. nov., isolated from marine sediment.</title>
        <authorList>
            <person name="Cao W.R."/>
        </authorList>
    </citation>
    <scope>NUCLEOTIDE SEQUENCE [LARGE SCALE GENOMIC DNA]</scope>
    <source>
        <strain evidence="2 3">B011</strain>
    </source>
</reference>
<dbReference type="OrthoDB" id="9773047at2"/>
<name>A0A5D0HV93_9FLAO</name>
<evidence type="ECO:0000313" key="2">
    <source>
        <dbReference type="EMBL" id="TYA74067.1"/>
    </source>
</evidence>
<comment type="caution">
    <text evidence="2">The sequence shown here is derived from an EMBL/GenBank/DDBJ whole genome shotgun (WGS) entry which is preliminary data.</text>
</comment>
<accession>A0A5D0HV93</accession>
<dbReference type="GO" id="GO:0016787">
    <property type="term" value="F:hydrolase activity"/>
    <property type="evidence" value="ECO:0007669"/>
    <property type="project" value="UniProtKB-KW"/>
</dbReference>
<keyword evidence="2" id="KW-0378">Hydrolase</keyword>
<evidence type="ECO:0000259" key="1">
    <source>
        <dbReference type="Pfam" id="PF00144"/>
    </source>
</evidence>
<gene>
    <name evidence="2" type="ORF">FUA24_12020</name>
</gene>
<dbReference type="InterPro" id="IPR050789">
    <property type="entry name" value="Diverse_Enzym_Activities"/>
</dbReference>
<dbReference type="Pfam" id="PF00144">
    <property type="entry name" value="Beta-lactamase"/>
    <property type="match status" value="1"/>
</dbReference>
<keyword evidence="3" id="KW-1185">Reference proteome</keyword>
<feature type="domain" description="Beta-lactamase-related" evidence="1">
    <location>
        <begin position="91"/>
        <end position="360"/>
    </location>
</feature>
<dbReference type="InterPro" id="IPR001466">
    <property type="entry name" value="Beta-lactam-related"/>
</dbReference>
<organism evidence="2 3">
    <name type="scientific">Seonamhaeicola marinus</name>
    <dbReference type="NCBI Taxonomy" id="1912246"/>
    <lineage>
        <taxon>Bacteria</taxon>
        <taxon>Pseudomonadati</taxon>
        <taxon>Bacteroidota</taxon>
        <taxon>Flavobacteriia</taxon>
        <taxon>Flavobacteriales</taxon>
        <taxon>Flavobacteriaceae</taxon>
    </lineage>
</organism>
<dbReference type="RefSeq" id="WP_148542605.1">
    <property type="nucleotide sequence ID" value="NZ_VSDQ01000679.1"/>
</dbReference>
<dbReference type="SUPFAM" id="SSF56601">
    <property type="entry name" value="beta-lactamase/transpeptidase-like"/>
    <property type="match status" value="1"/>
</dbReference>
<protein>
    <submittedName>
        <fullName evidence="2">Serine hydrolase</fullName>
    </submittedName>
</protein>
<dbReference type="InterPro" id="IPR012338">
    <property type="entry name" value="Beta-lactam/transpept-like"/>
</dbReference>
<evidence type="ECO:0000313" key="3">
    <source>
        <dbReference type="Proteomes" id="UP000323930"/>
    </source>
</evidence>